<sequence length="440" mass="49925">MAHIAMYFGSKSILVSCVILVISSRAASQRLLENPTKDSNARTRYTKIFGASAIRRLIENNGYGYENYTVTTEDGYILNLNRIVNPIVKNGNRGYPLLLLNGYLMHSEAWLIQERADTNIAAVWAGLGYDVWLGDQRGTMRSRRHVNLTTDDKKYWDFSFHESGLYDTSAFIDFILQKTGYNDLIFSCMSLGCSFHAVLISERPAYNEKIRAAIYFVPLVNNIRKVSEMTSLMQLWFKAQFSTVDVLEKSGIEDLFPNFGKIRKELYYLCRPTPYMSLLVARIMYGKAIHVSEGSACFMTSLASGGSNIKSTKHVLQVYDTGEFAKYDYGREENKRRYGTELPPLYDISKITSFVAIYYSDSDVFASVEGVEKTMKSLSGPTYGCKLPNFNHIDVAIGTTFQHVFPDVIEVLNALSGYKNNTEKLRSGKCPSMEWIRRLN</sequence>
<feature type="signal peptide" evidence="2">
    <location>
        <begin position="1"/>
        <end position="28"/>
    </location>
</feature>
<organism evidence="4 5">
    <name type="scientific">Nesidiocoris tenuis</name>
    <dbReference type="NCBI Taxonomy" id="355587"/>
    <lineage>
        <taxon>Eukaryota</taxon>
        <taxon>Metazoa</taxon>
        <taxon>Ecdysozoa</taxon>
        <taxon>Arthropoda</taxon>
        <taxon>Hexapoda</taxon>
        <taxon>Insecta</taxon>
        <taxon>Pterygota</taxon>
        <taxon>Neoptera</taxon>
        <taxon>Paraneoptera</taxon>
        <taxon>Hemiptera</taxon>
        <taxon>Heteroptera</taxon>
        <taxon>Panheteroptera</taxon>
        <taxon>Cimicomorpha</taxon>
        <taxon>Miridae</taxon>
        <taxon>Dicyphina</taxon>
        <taxon>Nesidiocoris</taxon>
    </lineage>
</organism>
<evidence type="ECO:0000256" key="1">
    <source>
        <dbReference type="ARBA" id="ARBA00010701"/>
    </source>
</evidence>
<keyword evidence="5" id="KW-1185">Reference proteome</keyword>
<accession>A0ABN7B7X4</accession>
<dbReference type="SUPFAM" id="SSF53474">
    <property type="entry name" value="alpha/beta-Hydrolases"/>
    <property type="match status" value="1"/>
</dbReference>
<evidence type="ECO:0000313" key="5">
    <source>
        <dbReference type="Proteomes" id="UP001307889"/>
    </source>
</evidence>
<dbReference type="Proteomes" id="UP001307889">
    <property type="component" value="Chromosome 9"/>
</dbReference>
<comment type="similarity">
    <text evidence="1">Belongs to the AB hydrolase superfamily. Lipase family.</text>
</comment>
<reference evidence="4 5" key="1">
    <citation type="submission" date="2023-09" db="EMBL/GenBank/DDBJ databases">
        <title>Nesidiocoris tenuis whole genome shotgun sequence.</title>
        <authorList>
            <person name="Shibata T."/>
            <person name="Shimoda M."/>
            <person name="Kobayashi T."/>
            <person name="Uehara T."/>
        </authorList>
    </citation>
    <scope>NUCLEOTIDE SEQUENCE [LARGE SCALE GENOMIC DNA]</scope>
    <source>
        <strain evidence="4 5">Japan</strain>
    </source>
</reference>
<evidence type="ECO:0000313" key="4">
    <source>
        <dbReference type="EMBL" id="BES98872.1"/>
    </source>
</evidence>
<dbReference type="PIRSF" id="PIRSF000862">
    <property type="entry name" value="Steryl_ester_lip"/>
    <property type="match status" value="1"/>
</dbReference>
<feature type="domain" description="Partial AB-hydrolase lipase" evidence="3">
    <location>
        <begin position="55"/>
        <end position="113"/>
    </location>
</feature>
<name>A0ABN7B7X4_9HEMI</name>
<dbReference type="Pfam" id="PF04083">
    <property type="entry name" value="Abhydro_lipase"/>
    <property type="match status" value="1"/>
</dbReference>
<dbReference type="InterPro" id="IPR025483">
    <property type="entry name" value="Lipase_euk"/>
</dbReference>
<evidence type="ECO:0000256" key="2">
    <source>
        <dbReference type="SAM" id="SignalP"/>
    </source>
</evidence>
<dbReference type="EMBL" id="AP028917">
    <property type="protein sequence ID" value="BES98872.1"/>
    <property type="molecule type" value="Genomic_DNA"/>
</dbReference>
<feature type="chain" id="PRO_5046137346" evidence="2">
    <location>
        <begin position="29"/>
        <end position="440"/>
    </location>
</feature>
<keyword evidence="2" id="KW-0732">Signal</keyword>
<dbReference type="InterPro" id="IPR006693">
    <property type="entry name" value="AB_hydrolase_lipase"/>
</dbReference>
<protein>
    <submittedName>
        <fullName evidence="4">Lipase 3-like</fullName>
    </submittedName>
</protein>
<evidence type="ECO:0000259" key="3">
    <source>
        <dbReference type="Pfam" id="PF04083"/>
    </source>
</evidence>
<proteinExistence type="inferred from homology"/>
<dbReference type="InterPro" id="IPR029058">
    <property type="entry name" value="AB_hydrolase_fold"/>
</dbReference>
<gene>
    <name evidence="4" type="ORF">NTJ_11688</name>
</gene>
<dbReference type="PANTHER" id="PTHR11005">
    <property type="entry name" value="LYSOSOMAL ACID LIPASE-RELATED"/>
    <property type="match status" value="1"/>
</dbReference>
<dbReference type="Gene3D" id="3.40.50.1820">
    <property type="entry name" value="alpha/beta hydrolase"/>
    <property type="match status" value="1"/>
</dbReference>